<dbReference type="AlphaFoldDB" id="A0A813Y3I7"/>
<dbReference type="Proteomes" id="UP000663828">
    <property type="component" value="Unassembled WGS sequence"/>
</dbReference>
<accession>A0A813Y3I7</accession>
<dbReference type="EMBL" id="CAJNOR010000307">
    <property type="protein sequence ID" value="CAF0874879.1"/>
    <property type="molecule type" value="Genomic_DNA"/>
</dbReference>
<feature type="non-terminal residue" evidence="1">
    <location>
        <position position="1"/>
    </location>
</feature>
<sequence>AIGGLMDFCIVGSDDLHFAFALLGRIRETYPSNINRDYAMLAKSWSDRVGAIAGYGGNVGYVDVNVYHRRSGSRNSRSYFGRWLILSHYGFSPAKDLARDEQSGVIYLTNKRRFDLDLGARRIEAIQRGVVNYFLSHDEDNQRIMMMRQMARMGRYGHGAVATPRRPRSASPNAMMRMPRQFVAPRRAYLQGFY</sequence>
<organism evidence="1 2">
    <name type="scientific">Adineta ricciae</name>
    <name type="common">Rotifer</name>
    <dbReference type="NCBI Taxonomy" id="249248"/>
    <lineage>
        <taxon>Eukaryota</taxon>
        <taxon>Metazoa</taxon>
        <taxon>Spiralia</taxon>
        <taxon>Gnathifera</taxon>
        <taxon>Rotifera</taxon>
        <taxon>Eurotatoria</taxon>
        <taxon>Bdelloidea</taxon>
        <taxon>Adinetida</taxon>
        <taxon>Adinetidae</taxon>
        <taxon>Adineta</taxon>
    </lineage>
</organism>
<gene>
    <name evidence="1" type="ORF">XAT740_LOCUS6686</name>
</gene>
<evidence type="ECO:0000313" key="1">
    <source>
        <dbReference type="EMBL" id="CAF0874879.1"/>
    </source>
</evidence>
<name>A0A813Y3I7_ADIRI</name>
<reference evidence="1" key="1">
    <citation type="submission" date="2021-02" db="EMBL/GenBank/DDBJ databases">
        <authorList>
            <person name="Nowell W R."/>
        </authorList>
    </citation>
    <scope>NUCLEOTIDE SEQUENCE</scope>
</reference>
<comment type="caution">
    <text evidence="1">The sequence shown here is derived from an EMBL/GenBank/DDBJ whole genome shotgun (WGS) entry which is preliminary data.</text>
</comment>
<evidence type="ECO:0000313" key="2">
    <source>
        <dbReference type="Proteomes" id="UP000663828"/>
    </source>
</evidence>
<keyword evidence="2" id="KW-1185">Reference proteome</keyword>
<proteinExistence type="predicted"/>
<protein>
    <submittedName>
        <fullName evidence="1">Uncharacterized protein</fullName>
    </submittedName>
</protein>